<organism evidence="7 8">
    <name type="scientific">Peptoclostridium litorale DSM 5388</name>
    <dbReference type="NCBI Taxonomy" id="1121324"/>
    <lineage>
        <taxon>Bacteria</taxon>
        <taxon>Bacillati</taxon>
        <taxon>Bacillota</taxon>
        <taxon>Clostridia</taxon>
        <taxon>Peptostreptococcales</taxon>
        <taxon>Peptoclostridiaceae</taxon>
        <taxon>Peptoclostridium</taxon>
    </lineage>
</organism>
<comment type="subunit">
    <text evidence="6">Part of the 50S ribosomal subunit. Contacts protein L29, and trigger factor when it is bound to the ribosome.</text>
</comment>
<dbReference type="PANTHER" id="PTHR11620">
    <property type="entry name" value="60S RIBOSOMAL PROTEIN L23A"/>
    <property type="match status" value="1"/>
</dbReference>
<keyword evidence="8" id="KW-1185">Reference proteome</keyword>
<keyword evidence="4 6" id="KW-0689">Ribosomal protein</keyword>
<dbReference type="RefSeq" id="WP_038267345.1">
    <property type="nucleotide sequence ID" value="NZ_FSRH01000014.1"/>
</dbReference>
<evidence type="ECO:0000256" key="4">
    <source>
        <dbReference type="ARBA" id="ARBA00022980"/>
    </source>
</evidence>
<dbReference type="HAMAP" id="MF_01369_B">
    <property type="entry name" value="Ribosomal_uL23_B"/>
    <property type="match status" value="1"/>
</dbReference>
<dbReference type="InterPro" id="IPR012677">
    <property type="entry name" value="Nucleotide-bd_a/b_plait_sf"/>
</dbReference>
<comment type="similarity">
    <text evidence="1 6">Belongs to the universal ribosomal protein uL23 family.</text>
</comment>
<dbReference type="EMBL" id="JJMM01000023">
    <property type="protein sequence ID" value="KDR94302.1"/>
    <property type="molecule type" value="Genomic_DNA"/>
</dbReference>
<dbReference type="OrthoDB" id="9793353at2"/>
<name>A0A069RJ70_PEPLI</name>
<dbReference type="Gene3D" id="3.30.70.330">
    <property type="match status" value="1"/>
</dbReference>
<evidence type="ECO:0000313" key="7">
    <source>
        <dbReference type="EMBL" id="KDR94302.1"/>
    </source>
</evidence>
<accession>A0A069RJ70</accession>
<evidence type="ECO:0000256" key="2">
    <source>
        <dbReference type="ARBA" id="ARBA00022730"/>
    </source>
</evidence>
<dbReference type="STRING" id="1121324.CLIT_24c00650"/>
<dbReference type="SUPFAM" id="SSF54189">
    <property type="entry name" value="Ribosomal proteins S24e, L23 and L15e"/>
    <property type="match status" value="1"/>
</dbReference>
<dbReference type="eggNOG" id="COG0089">
    <property type="taxonomic scope" value="Bacteria"/>
</dbReference>
<reference evidence="7 8" key="1">
    <citation type="submission" date="2014-03" db="EMBL/GenBank/DDBJ databases">
        <title>Genome sequence of Clostridium litorale W6, DSM 5388.</title>
        <authorList>
            <person name="Poehlein A."/>
            <person name="Jagirdar A."/>
            <person name="Khonsari B."/>
            <person name="Chibani C.M."/>
            <person name="Gutierrez Gutierrez D.A."/>
            <person name="Davydova E."/>
            <person name="Alghaithi H.S."/>
            <person name="Nair K.P."/>
            <person name="Dhamotharan K."/>
            <person name="Chandran L."/>
            <person name="G W."/>
            <person name="Daniel R."/>
        </authorList>
    </citation>
    <scope>NUCLEOTIDE SEQUENCE [LARGE SCALE GENOMIC DNA]</scope>
    <source>
        <strain evidence="7 8">W6</strain>
    </source>
</reference>
<evidence type="ECO:0000256" key="1">
    <source>
        <dbReference type="ARBA" id="ARBA00006700"/>
    </source>
</evidence>
<dbReference type="GO" id="GO:1990904">
    <property type="term" value="C:ribonucleoprotein complex"/>
    <property type="evidence" value="ECO:0007669"/>
    <property type="project" value="UniProtKB-KW"/>
</dbReference>
<comment type="function">
    <text evidence="6">One of the early assembly proteins it binds 23S rRNA. One of the proteins that surrounds the polypeptide exit tunnel on the outside of the ribosome. Forms the main docking site for trigger factor binding to the ribosome.</text>
</comment>
<evidence type="ECO:0000313" key="8">
    <source>
        <dbReference type="Proteomes" id="UP000027946"/>
    </source>
</evidence>
<dbReference type="InterPro" id="IPR012678">
    <property type="entry name" value="Ribosomal_uL23/eL15/eS24_sf"/>
</dbReference>
<proteinExistence type="inferred from homology"/>
<sequence>MTNPHDIIVKPVVTEKSMNDMAERKYTFVVDKRANKTQIKGAVEAIFGVKVEKVNTANYRGKKKRMGKHVGMTASYAKAVVKLTADSKEIEFFEGV</sequence>
<dbReference type="Pfam" id="PF00276">
    <property type="entry name" value="Ribosomal_L23"/>
    <property type="match status" value="1"/>
</dbReference>
<keyword evidence="3 6" id="KW-0694">RNA-binding</keyword>
<dbReference type="Proteomes" id="UP000027946">
    <property type="component" value="Unassembled WGS sequence"/>
</dbReference>
<evidence type="ECO:0000256" key="5">
    <source>
        <dbReference type="ARBA" id="ARBA00023274"/>
    </source>
</evidence>
<dbReference type="GO" id="GO:0005840">
    <property type="term" value="C:ribosome"/>
    <property type="evidence" value="ECO:0007669"/>
    <property type="project" value="UniProtKB-KW"/>
</dbReference>
<evidence type="ECO:0000256" key="3">
    <source>
        <dbReference type="ARBA" id="ARBA00022884"/>
    </source>
</evidence>
<dbReference type="AlphaFoldDB" id="A0A069RJ70"/>
<keyword evidence="5 6" id="KW-0687">Ribonucleoprotein</keyword>
<comment type="caution">
    <text evidence="7">The sequence shown here is derived from an EMBL/GenBank/DDBJ whole genome shotgun (WGS) entry which is preliminary data.</text>
</comment>
<dbReference type="GO" id="GO:0019843">
    <property type="term" value="F:rRNA binding"/>
    <property type="evidence" value="ECO:0007669"/>
    <property type="project" value="UniProtKB-UniRule"/>
</dbReference>
<dbReference type="GO" id="GO:0003735">
    <property type="term" value="F:structural constituent of ribosome"/>
    <property type="evidence" value="ECO:0007669"/>
    <property type="project" value="InterPro"/>
</dbReference>
<dbReference type="FunFam" id="3.30.70.330:FF:000001">
    <property type="entry name" value="50S ribosomal protein L23"/>
    <property type="match status" value="1"/>
</dbReference>
<gene>
    <name evidence="6 7" type="primary">rplW</name>
    <name evidence="7" type="ORF">CLIT_24c00650</name>
</gene>
<protein>
    <recommendedName>
        <fullName evidence="6">Large ribosomal subunit protein uL23</fullName>
    </recommendedName>
</protein>
<dbReference type="NCBIfam" id="NF004363">
    <property type="entry name" value="PRK05738.2-4"/>
    <property type="match status" value="1"/>
</dbReference>
<dbReference type="GO" id="GO:0006412">
    <property type="term" value="P:translation"/>
    <property type="evidence" value="ECO:0007669"/>
    <property type="project" value="UniProtKB-UniRule"/>
</dbReference>
<evidence type="ECO:0000256" key="6">
    <source>
        <dbReference type="HAMAP-Rule" id="MF_01369"/>
    </source>
</evidence>
<dbReference type="InterPro" id="IPR013025">
    <property type="entry name" value="Ribosomal_uL23-like"/>
</dbReference>
<keyword evidence="2 6" id="KW-0699">rRNA-binding</keyword>